<protein>
    <recommendedName>
        <fullName evidence="2">Bleomycin resistance protein</fullName>
    </recommendedName>
</protein>
<evidence type="ECO:0000313" key="5">
    <source>
        <dbReference type="EMBL" id="NHN31343.1"/>
    </source>
</evidence>
<dbReference type="InterPro" id="IPR037523">
    <property type="entry name" value="VOC_core"/>
</dbReference>
<dbReference type="Gene3D" id="3.10.180.10">
    <property type="entry name" value="2,3-Dihydroxybiphenyl 1,2-Dioxygenase, domain 1"/>
    <property type="match status" value="1"/>
</dbReference>
<evidence type="ECO:0000256" key="2">
    <source>
        <dbReference type="ARBA" id="ARBA00021572"/>
    </source>
</evidence>
<gene>
    <name evidence="5" type="ORF">G9U52_16005</name>
</gene>
<evidence type="ECO:0000313" key="6">
    <source>
        <dbReference type="Proteomes" id="UP001165962"/>
    </source>
</evidence>
<accession>A0ABX0J5X4</accession>
<comment type="similarity">
    <text evidence="1">Belongs to the bleomycin resistance protein family.</text>
</comment>
<feature type="domain" description="VOC" evidence="4">
    <location>
        <begin position="9"/>
        <end position="126"/>
    </location>
</feature>
<proteinExistence type="inferred from homology"/>
<dbReference type="EMBL" id="JAAOIW010000005">
    <property type="protein sequence ID" value="NHN31343.1"/>
    <property type="molecule type" value="Genomic_DNA"/>
</dbReference>
<dbReference type="Proteomes" id="UP001165962">
    <property type="component" value="Unassembled WGS sequence"/>
</dbReference>
<sequence length="139" mass="15588">MSIPETTVNLQAITPILRIFDVKKATEFYVDFLEFHLDWEHKFAADMPLYMQISCDACVIHLSEHHGDCSPGAALRIKTEHIKALHTRLIGKAYTFAKPGLEATPWNTLELQVTDPFGNRIIYFEPLTEEASSGVIAAG</sequence>
<dbReference type="InterPro" id="IPR000335">
    <property type="entry name" value="Bleomycin-R"/>
</dbReference>
<keyword evidence="6" id="KW-1185">Reference proteome</keyword>
<dbReference type="InterPro" id="IPR029068">
    <property type="entry name" value="Glyas_Bleomycin-R_OHBP_Dase"/>
</dbReference>
<reference evidence="5" key="1">
    <citation type="submission" date="2020-03" db="EMBL/GenBank/DDBJ databases">
        <title>Draft sequencing of Paenibacilllus sp. S3N08.</title>
        <authorList>
            <person name="Kim D.-U."/>
        </authorList>
    </citation>
    <scope>NUCLEOTIDE SEQUENCE</scope>
    <source>
        <strain evidence="5">S3N08</strain>
    </source>
</reference>
<evidence type="ECO:0000256" key="1">
    <source>
        <dbReference type="ARBA" id="ARBA00011051"/>
    </source>
</evidence>
<comment type="caution">
    <text evidence="5">The sequence shown here is derived from an EMBL/GenBank/DDBJ whole genome shotgun (WGS) entry which is preliminary data.</text>
</comment>
<dbReference type="Pfam" id="PF19581">
    <property type="entry name" value="Glyoxalase_7"/>
    <property type="match status" value="1"/>
</dbReference>
<evidence type="ECO:0000256" key="3">
    <source>
        <dbReference type="ARBA" id="ARBA00023251"/>
    </source>
</evidence>
<organism evidence="5 6">
    <name type="scientific">Paenibacillus agricola</name>
    <dbReference type="NCBI Taxonomy" id="2716264"/>
    <lineage>
        <taxon>Bacteria</taxon>
        <taxon>Bacillati</taxon>
        <taxon>Bacillota</taxon>
        <taxon>Bacilli</taxon>
        <taxon>Bacillales</taxon>
        <taxon>Paenibacillaceae</taxon>
        <taxon>Paenibacillus</taxon>
    </lineage>
</organism>
<dbReference type="SUPFAM" id="SSF54593">
    <property type="entry name" value="Glyoxalase/Bleomycin resistance protein/Dihydroxybiphenyl dioxygenase"/>
    <property type="match status" value="1"/>
</dbReference>
<name>A0ABX0J5X4_9BACL</name>
<keyword evidence="3" id="KW-0046">Antibiotic resistance</keyword>
<dbReference type="CDD" id="cd08349">
    <property type="entry name" value="BLMA_like"/>
    <property type="match status" value="1"/>
</dbReference>
<dbReference type="RefSeq" id="WP_166151292.1">
    <property type="nucleotide sequence ID" value="NZ_JAAOIW010000005.1"/>
</dbReference>
<evidence type="ECO:0000259" key="4">
    <source>
        <dbReference type="PROSITE" id="PS51819"/>
    </source>
</evidence>
<dbReference type="PROSITE" id="PS51819">
    <property type="entry name" value="VOC"/>
    <property type="match status" value="1"/>
</dbReference>